<feature type="compositionally biased region" description="Gly residues" evidence="1">
    <location>
        <begin position="1"/>
        <end position="11"/>
    </location>
</feature>
<evidence type="ECO:0000313" key="2">
    <source>
        <dbReference type="EMBL" id="GIQ92845.1"/>
    </source>
</evidence>
<protein>
    <submittedName>
        <fullName evidence="2">Uncharacterized protein</fullName>
    </submittedName>
</protein>
<accession>A0A9K3DEF9</accession>
<keyword evidence="3" id="KW-1185">Reference proteome</keyword>
<sequence>MSGYGAVGGMGKGEKGEGEGDVGGYGSVSEYGQTPADSTYGFVQTDTPDSHE</sequence>
<name>A0A9K3DEF9_9EUKA</name>
<dbReference type="Proteomes" id="UP000265618">
    <property type="component" value="Unassembled WGS sequence"/>
</dbReference>
<reference evidence="2 3" key="1">
    <citation type="journal article" date="2018" name="PLoS ONE">
        <title>The draft genome of Kipferlia bialata reveals reductive genome evolution in fornicate parasites.</title>
        <authorList>
            <person name="Tanifuji G."/>
            <person name="Takabayashi S."/>
            <person name="Kume K."/>
            <person name="Takagi M."/>
            <person name="Nakayama T."/>
            <person name="Kamikawa R."/>
            <person name="Inagaki Y."/>
            <person name="Hashimoto T."/>
        </authorList>
    </citation>
    <scope>NUCLEOTIDE SEQUENCE [LARGE SCALE GENOMIC DNA]</scope>
    <source>
        <strain evidence="2">NY0173</strain>
    </source>
</reference>
<feature type="region of interest" description="Disordered" evidence="1">
    <location>
        <begin position="1"/>
        <end position="52"/>
    </location>
</feature>
<organism evidence="2 3">
    <name type="scientific">Kipferlia bialata</name>
    <dbReference type="NCBI Taxonomy" id="797122"/>
    <lineage>
        <taxon>Eukaryota</taxon>
        <taxon>Metamonada</taxon>
        <taxon>Carpediemonas-like organisms</taxon>
        <taxon>Kipferlia</taxon>
    </lineage>
</organism>
<evidence type="ECO:0000313" key="3">
    <source>
        <dbReference type="Proteomes" id="UP000265618"/>
    </source>
</evidence>
<gene>
    <name evidence="2" type="ORF">KIPB_016860</name>
</gene>
<proteinExistence type="predicted"/>
<feature type="non-terminal residue" evidence="2">
    <location>
        <position position="52"/>
    </location>
</feature>
<evidence type="ECO:0000256" key="1">
    <source>
        <dbReference type="SAM" id="MobiDB-lite"/>
    </source>
</evidence>
<dbReference type="EMBL" id="BDIP01010720">
    <property type="protein sequence ID" value="GIQ92845.1"/>
    <property type="molecule type" value="Genomic_DNA"/>
</dbReference>
<dbReference type="AlphaFoldDB" id="A0A9K3DEF9"/>
<comment type="caution">
    <text evidence="2">The sequence shown here is derived from an EMBL/GenBank/DDBJ whole genome shotgun (WGS) entry which is preliminary data.</text>
</comment>
<feature type="compositionally biased region" description="Polar residues" evidence="1">
    <location>
        <begin position="35"/>
        <end position="52"/>
    </location>
</feature>